<gene>
    <name evidence="1" type="ORF">GU334_11220</name>
</gene>
<accession>A0AAE6YMS7</accession>
<keyword evidence="2" id="KW-1185">Reference proteome</keyword>
<reference evidence="1 2" key="1">
    <citation type="submission" date="2019-12" db="EMBL/GenBank/DDBJ databases">
        <title>Whole genome sequences of Lactococcus raffinolactis strains isolated from sewage.</title>
        <authorList>
            <person name="Ybazeta G."/>
            <person name="Ross M."/>
            <person name="Brabant-Kirwan D."/>
            <person name="Saleh M."/>
            <person name="Dillon J.A."/>
            <person name="Splinter K."/>
            <person name="Nokhbeh R."/>
        </authorList>
    </citation>
    <scope>NUCLEOTIDE SEQUENCE [LARGE SCALE GENOMIC DNA]</scope>
    <source>
        <strain evidence="1 2">Lr_19_14</strain>
    </source>
</reference>
<dbReference type="EMBL" id="CP047628">
    <property type="protein sequence ID" value="QIW59442.1"/>
    <property type="molecule type" value="Genomic_DNA"/>
</dbReference>
<dbReference type="RefSeq" id="WP_156470234.1">
    <property type="nucleotide sequence ID" value="NZ_BAAAXH010000064.1"/>
</dbReference>
<dbReference type="Proteomes" id="UP000501558">
    <property type="component" value="Chromosome"/>
</dbReference>
<dbReference type="AlphaFoldDB" id="A0AAE6YMS7"/>
<proteinExistence type="predicted"/>
<evidence type="ECO:0000313" key="2">
    <source>
        <dbReference type="Proteomes" id="UP000501558"/>
    </source>
</evidence>
<evidence type="ECO:0000313" key="1">
    <source>
        <dbReference type="EMBL" id="QIW59442.1"/>
    </source>
</evidence>
<evidence type="ECO:0008006" key="3">
    <source>
        <dbReference type="Google" id="ProtNLM"/>
    </source>
</evidence>
<name>A0AAE6YMS7_9LACT</name>
<protein>
    <recommendedName>
        <fullName evidence="3">Transposase</fullName>
    </recommendedName>
</protein>
<dbReference type="GeneID" id="93296355"/>
<sequence>MSKHQNYSLEVKIEVARLKNEGLPTKEIIQKLIIKNTSQIRIWTL</sequence>
<organism evidence="1 2">
    <name type="scientific">Pseudolactococcus raffinolactis</name>
    <dbReference type="NCBI Taxonomy" id="1366"/>
    <lineage>
        <taxon>Bacteria</taxon>
        <taxon>Bacillati</taxon>
        <taxon>Bacillota</taxon>
        <taxon>Bacilli</taxon>
        <taxon>Lactobacillales</taxon>
        <taxon>Streptococcaceae</taxon>
        <taxon>Pseudolactococcus</taxon>
    </lineage>
</organism>